<evidence type="ECO:0000256" key="5">
    <source>
        <dbReference type="PROSITE-ProRule" id="PRU00221"/>
    </source>
</evidence>
<protein>
    <submittedName>
        <fullName evidence="6">U3 small nucleolar RNA-associated 15</fullName>
    </submittedName>
</protein>
<dbReference type="GO" id="GO:0045943">
    <property type="term" value="P:positive regulation of transcription by RNA polymerase I"/>
    <property type="evidence" value="ECO:0007669"/>
    <property type="project" value="TreeGrafter"/>
</dbReference>
<name>A0A2P6TDE3_CHLSO</name>
<accession>A0A2P6TDE3</accession>
<keyword evidence="2 5" id="KW-0853">WD repeat</keyword>
<dbReference type="PANTHER" id="PTHR19924">
    <property type="entry name" value="UTP15 U3 SMALL NUCLEOLAR RNA-ASSOCIATED PROTEIN 15 FAMILY MEMBER"/>
    <property type="match status" value="1"/>
</dbReference>
<dbReference type="PROSITE" id="PS50082">
    <property type="entry name" value="WD_REPEATS_2"/>
    <property type="match status" value="2"/>
</dbReference>
<proteinExistence type="predicted"/>
<comment type="caution">
    <text evidence="6">The sequence shown here is derived from an EMBL/GenBank/DDBJ whole genome shotgun (WGS) entry which is preliminary data.</text>
</comment>
<dbReference type="PROSITE" id="PS00678">
    <property type="entry name" value="WD_REPEATS_1"/>
    <property type="match status" value="1"/>
</dbReference>
<keyword evidence="7" id="KW-1185">Reference proteome</keyword>
<gene>
    <name evidence="6" type="ORF">C2E21_8795</name>
</gene>
<evidence type="ECO:0000256" key="4">
    <source>
        <dbReference type="ARBA" id="ARBA00023242"/>
    </source>
</evidence>
<dbReference type="InterPro" id="IPR036322">
    <property type="entry name" value="WD40_repeat_dom_sf"/>
</dbReference>
<evidence type="ECO:0000256" key="3">
    <source>
        <dbReference type="ARBA" id="ARBA00022737"/>
    </source>
</evidence>
<evidence type="ECO:0000313" key="6">
    <source>
        <dbReference type="EMBL" id="PRW20642.1"/>
    </source>
</evidence>
<reference evidence="6 7" key="1">
    <citation type="journal article" date="2018" name="Plant J.">
        <title>Genome sequences of Chlorella sorokiniana UTEX 1602 and Micractinium conductrix SAG 241.80: implications to maltose excretion by a green alga.</title>
        <authorList>
            <person name="Arriola M.B."/>
            <person name="Velmurugan N."/>
            <person name="Zhang Y."/>
            <person name="Plunkett M.H."/>
            <person name="Hondzo H."/>
            <person name="Barney B.M."/>
        </authorList>
    </citation>
    <scope>NUCLEOTIDE SEQUENCE [LARGE SCALE GENOMIC DNA]</scope>
    <source>
        <strain evidence="7">UTEX 1602</strain>
    </source>
</reference>
<dbReference type="PANTHER" id="PTHR19924:SF26">
    <property type="entry name" value="U3 SMALL NUCLEOLAR RNA-ASSOCIATED PROTEIN 15 HOMOLOG"/>
    <property type="match status" value="1"/>
</dbReference>
<feature type="repeat" description="WD" evidence="5">
    <location>
        <begin position="94"/>
        <end position="135"/>
    </location>
</feature>
<dbReference type="OrthoDB" id="431715at2759"/>
<comment type="subcellular location">
    <subcellularLocation>
        <location evidence="1">Nucleus</location>
        <location evidence="1">Nucleolus</location>
    </subcellularLocation>
</comment>
<dbReference type="PROSITE" id="PS50294">
    <property type="entry name" value="WD_REPEATS_REGION"/>
    <property type="match status" value="1"/>
</dbReference>
<sequence>MAEWRYKSQAAQVVGAVTSLDFCAAQPHDFCASAGTRLHVFDGTSSAVKRQFARFKDKAYGGSFRRDGRLIVAGGEDAVVQVFDSGSRALLRQLKGHKAPVHVARFAADQLHVLSGGDDGVVAVWDVTSGQQVSSMLGHSDYVRSAVCSPASEEVWATSGYDHICKLWDARQRRCLLSVNHGAPIESAAFFPSGSLLVTAGGSDLCIWHVLQSGQLVQRVTAHQKTVTSVAIAALAGPQPHVVSAGLDGHVKVLDWETFQPSTVHKYPVPVLSLAASPAAEVLAAGMADGALSIHRRKQGAATLAPSPARLRWRPERLLPKMETLSVAFQNRTRGGGHGTSHYFPSSITWEHSKKRCARNGMRR</sequence>
<evidence type="ECO:0000256" key="1">
    <source>
        <dbReference type="ARBA" id="ARBA00004604"/>
    </source>
</evidence>
<dbReference type="Proteomes" id="UP000239899">
    <property type="component" value="Unassembled WGS sequence"/>
</dbReference>
<evidence type="ECO:0000256" key="2">
    <source>
        <dbReference type="ARBA" id="ARBA00022574"/>
    </source>
</evidence>
<dbReference type="Gene3D" id="2.130.10.10">
    <property type="entry name" value="YVTN repeat-like/Quinoprotein amine dehydrogenase"/>
    <property type="match status" value="2"/>
</dbReference>
<dbReference type="STRING" id="3076.A0A2P6TDE3"/>
<dbReference type="InterPro" id="IPR015943">
    <property type="entry name" value="WD40/YVTN_repeat-like_dom_sf"/>
</dbReference>
<dbReference type="SUPFAM" id="SSF50978">
    <property type="entry name" value="WD40 repeat-like"/>
    <property type="match status" value="1"/>
</dbReference>
<dbReference type="InterPro" id="IPR019775">
    <property type="entry name" value="WD40_repeat_CS"/>
</dbReference>
<dbReference type="SMART" id="SM00320">
    <property type="entry name" value="WD40"/>
    <property type="match status" value="6"/>
</dbReference>
<keyword evidence="4" id="KW-0539">Nucleus</keyword>
<dbReference type="GO" id="GO:0006364">
    <property type="term" value="P:rRNA processing"/>
    <property type="evidence" value="ECO:0007669"/>
    <property type="project" value="TreeGrafter"/>
</dbReference>
<dbReference type="InterPro" id="IPR001680">
    <property type="entry name" value="WD40_rpt"/>
</dbReference>
<dbReference type="AlphaFoldDB" id="A0A2P6TDE3"/>
<feature type="repeat" description="WD" evidence="5">
    <location>
        <begin position="136"/>
        <end position="178"/>
    </location>
</feature>
<organism evidence="6 7">
    <name type="scientific">Chlorella sorokiniana</name>
    <name type="common">Freshwater green alga</name>
    <dbReference type="NCBI Taxonomy" id="3076"/>
    <lineage>
        <taxon>Eukaryota</taxon>
        <taxon>Viridiplantae</taxon>
        <taxon>Chlorophyta</taxon>
        <taxon>core chlorophytes</taxon>
        <taxon>Trebouxiophyceae</taxon>
        <taxon>Chlorellales</taxon>
        <taxon>Chlorellaceae</taxon>
        <taxon>Chlorella clade</taxon>
        <taxon>Chlorella</taxon>
    </lineage>
</organism>
<dbReference type="EMBL" id="LHPG02000022">
    <property type="protein sequence ID" value="PRW20642.1"/>
    <property type="molecule type" value="Genomic_DNA"/>
</dbReference>
<dbReference type="GO" id="GO:0005730">
    <property type="term" value="C:nucleolus"/>
    <property type="evidence" value="ECO:0007669"/>
    <property type="project" value="UniProtKB-SubCell"/>
</dbReference>
<dbReference type="Pfam" id="PF00400">
    <property type="entry name" value="WD40"/>
    <property type="match status" value="4"/>
</dbReference>
<evidence type="ECO:0000313" key="7">
    <source>
        <dbReference type="Proteomes" id="UP000239899"/>
    </source>
</evidence>
<keyword evidence="3" id="KW-0677">Repeat</keyword>